<dbReference type="VEuPathDB" id="FungiDB:BO71DRAFT_394149"/>
<gene>
    <name evidence="2" type="ORF">BO71DRAFT_394149</name>
</gene>
<dbReference type="AlphaFoldDB" id="A0A319DQD9"/>
<keyword evidence="1" id="KW-0812">Transmembrane</keyword>
<name>A0A319DQD9_9EURO</name>
<dbReference type="EMBL" id="KZ825800">
    <property type="protein sequence ID" value="PYH99669.1"/>
    <property type="molecule type" value="Genomic_DNA"/>
</dbReference>
<keyword evidence="1" id="KW-0472">Membrane</keyword>
<proteinExistence type="predicted"/>
<accession>A0A319DQD9</accession>
<dbReference type="Proteomes" id="UP000247810">
    <property type="component" value="Unassembled WGS sequence"/>
</dbReference>
<evidence type="ECO:0000256" key="1">
    <source>
        <dbReference type="SAM" id="Phobius"/>
    </source>
</evidence>
<protein>
    <submittedName>
        <fullName evidence="2">Uncharacterized protein</fullName>
    </submittedName>
</protein>
<keyword evidence="3" id="KW-1185">Reference proteome</keyword>
<reference evidence="2 3" key="1">
    <citation type="submission" date="2018-02" db="EMBL/GenBank/DDBJ databases">
        <title>The genomes of Aspergillus section Nigri reveals drivers in fungal speciation.</title>
        <authorList>
            <consortium name="DOE Joint Genome Institute"/>
            <person name="Vesth T.C."/>
            <person name="Nybo J."/>
            <person name="Theobald S."/>
            <person name="Brandl J."/>
            <person name="Frisvad J.C."/>
            <person name="Nielsen K.F."/>
            <person name="Lyhne E.K."/>
            <person name="Kogle M.E."/>
            <person name="Kuo A."/>
            <person name="Riley R."/>
            <person name="Clum A."/>
            <person name="Nolan M."/>
            <person name="Lipzen A."/>
            <person name="Salamov A."/>
            <person name="Henrissat B."/>
            <person name="Wiebenga A."/>
            <person name="De vries R.P."/>
            <person name="Grigoriev I.V."/>
            <person name="Mortensen U.H."/>
            <person name="Andersen M.R."/>
            <person name="Baker S.E."/>
        </authorList>
    </citation>
    <scope>NUCLEOTIDE SEQUENCE [LARGE SCALE GENOMIC DNA]</scope>
    <source>
        <strain evidence="2 3">CBS 707.79</strain>
    </source>
</reference>
<feature type="transmembrane region" description="Helical" evidence="1">
    <location>
        <begin position="20"/>
        <end position="42"/>
    </location>
</feature>
<evidence type="ECO:0000313" key="2">
    <source>
        <dbReference type="EMBL" id="PYH99669.1"/>
    </source>
</evidence>
<keyword evidence="1" id="KW-1133">Transmembrane helix</keyword>
<evidence type="ECO:0000313" key="3">
    <source>
        <dbReference type="Proteomes" id="UP000247810"/>
    </source>
</evidence>
<organism evidence="2 3">
    <name type="scientific">Aspergillus ellipticus CBS 707.79</name>
    <dbReference type="NCBI Taxonomy" id="1448320"/>
    <lineage>
        <taxon>Eukaryota</taxon>
        <taxon>Fungi</taxon>
        <taxon>Dikarya</taxon>
        <taxon>Ascomycota</taxon>
        <taxon>Pezizomycotina</taxon>
        <taxon>Eurotiomycetes</taxon>
        <taxon>Eurotiomycetidae</taxon>
        <taxon>Eurotiales</taxon>
        <taxon>Aspergillaceae</taxon>
        <taxon>Aspergillus</taxon>
        <taxon>Aspergillus subgen. Circumdati</taxon>
    </lineage>
</organism>
<sequence>MLSDPDCPSFFFLLIPPLLLLFVLPILLPFLLTIALFLALLFNRPTPKEHTPNNPQARQRQSQIMHINNNFIIRASYPSNILPRNQNHLQTP</sequence>